<feature type="signal peptide" evidence="1">
    <location>
        <begin position="1"/>
        <end position="19"/>
    </location>
</feature>
<name>A0A3N0BNS7_9SPHI</name>
<reference evidence="2 3" key="1">
    <citation type="submission" date="2018-10" db="EMBL/GenBank/DDBJ databases">
        <title>Genome sequencing of Pedobacter jejuensis TNB23.</title>
        <authorList>
            <person name="Cho Y.-J."/>
            <person name="Cho A."/>
            <person name="Kim O.-S."/>
        </authorList>
    </citation>
    <scope>NUCLEOTIDE SEQUENCE [LARGE SCALE GENOMIC DNA]</scope>
    <source>
        <strain evidence="2 3">TNB23</strain>
    </source>
</reference>
<protein>
    <recommendedName>
        <fullName evidence="4">FecR protein domain-containing protein</fullName>
    </recommendedName>
</protein>
<dbReference type="AlphaFoldDB" id="A0A3N0BNS7"/>
<feature type="chain" id="PRO_5018279454" description="FecR protein domain-containing protein" evidence="1">
    <location>
        <begin position="20"/>
        <end position="222"/>
    </location>
</feature>
<dbReference type="Proteomes" id="UP000274046">
    <property type="component" value="Unassembled WGS sequence"/>
</dbReference>
<accession>A0A3N0BNS7</accession>
<evidence type="ECO:0000313" key="3">
    <source>
        <dbReference type="Proteomes" id="UP000274046"/>
    </source>
</evidence>
<organism evidence="2 3">
    <name type="scientific">Pedobacter jejuensis</name>
    <dbReference type="NCBI Taxonomy" id="1268550"/>
    <lineage>
        <taxon>Bacteria</taxon>
        <taxon>Pseudomonadati</taxon>
        <taxon>Bacteroidota</taxon>
        <taxon>Sphingobacteriia</taxon>
        <taxon>Sphingobacteriales</taxon>
        <taxon>Sphingobacteriaceae</taxon>
        <taxon>Pedobacter</taxon>
    </lineage>
</organism>
<proteinExistence type="predicted"/>
<evidence type="ECO:0000256" key="1">
    <source>
        <dbReference type="SAM" id="SignalP"/>
    </source>
</evidence>
<keyword evidence="3" id="KW-1185">Reference proteome</keyword>
<sequence>MKCYYLFLAFMLTFYFSSAQTQGEFRMLNNQAFPPLPLPPGTLVKTPRYDYVKGNAYAFDGWKKADLTLQNGKVFNAINVKLNLVDESVIFEGQDQTEMVLNLPLSHITFVNGSTYKTINVNNESGLYEVLEQGTITVLKHSKKTVMESKGYNEVTEKRFTLTTKYYLNKDQNFQEIKLDKKSVANALIALGVTSTAASDAKFNLKKEEDIIAVIRNINQGI</sequence>
<gene>
    <name evidence="2" type="ORF">D7004_16695</name>
</gene>
<comment type="caution">
    <text evidence="2">The sequence shown here is derived from an EMBL/GenBank/DDBJ whole genome shotgun (WGS) entry which is preliminary data.</text>
</comment>
<evidence type="ECO:0000313" key="2">
    <source>
        <dbReference type="EMBL" id="RNL50541.1"/>
    </source>
</evidence>
<keyword evidence="1" id="KW-0732">Signal</keyword>
<dbReference type="EMBL" id="RBEE01000043">
    <property type="protein sequence ID" value="RNL50541.1"/>
    <property type="molecule type" value="Genomic_DNA"/>
</dbReference>
<evidence type="ECO:0008006" key="4">
    <source>
        <dbReference type="Google" id="ProtNLM"/>
    </source>
</evidence>